<dbReference type="RefSeq" id="WP_264711840.1">
    <property type="nucleotide sequence ID" value="NZ_JAPDNT010000001.1"/>
</dbReference>
<keyword evidence="1" id="KW-0732">Signal</keyword>
<evidence type="ECO:0000256" key="1">
    <source>
        <dbReference type="SAM" id="SignalP"/>
    </source>
</evidence>
<keyword evidence="3" id="KW-1185">Reference proteome</keyword>
<feature type="chain" id="PRO_5041398326" evidence="1">
    <location>
        <begin position="24"/>
        <end position="206"/>
    </location>
</feature>
<reference evidence="2" key="1">
    <citation type="submission" date="2022-09" db="EMBL/GenBank/DDBJ databases">
        <title>Rhodovastum sp. nov. RN2-1 isolated from soil in Seongnam, South Korea.</title>
        <authorList>
            <person name="Le N.T."/>
        </authorList>
    </citation>
    <scope>NUCLEOTIDE SEQUENCE</scope>
    <source>
        <strain evidence="2">RN2-1</strain>
    </source>
</reference>
<dbReference type="Proteomes" id="UP001165679">
    <property type="component" value="Unassembled WGS sequence"/>
</dbReference>
<dbReference type="AlphaFoldDB" id="A0AA41YJ97"/>
<protein>
    <submittedName>
        <fullName evidence="2">Uncharacterized protein</fullName>
    </submittedName>
</protein>
<proteinExistence type="predicted"/>
<feature type="signal peptide" evidence="1">
    <location>
        <begin position="1"/>
        <end position="23"/>
    </location>
</feature>
<evidence type="ECO:0000313" key="3">
    <source>
        <dbReference type="Proteomes" id="UP001165679"/>
    </source>
</evidence>
<name>A0AA41YJ97_9PROT</name>
<organism evidence="2 3">
    <name type="scientific">Limobrevibacterium gyesilva</name>
    <dbReference type="NCBI Taxonomy" id="2991712"/>
    <lineage>
        <taxon>Bacteria</taxon>
        <taxon>Pseudomonadati</taxon>
        <taxon>Pseudomonadota</taxon>
        <taxon>Alphaproteobacteria</taxon>
        <taxon>Acetobacterales</taxon>
        <taxon>Acetobacteraceae</taxon>
        <taxon>Limobrevibacterium</taxon>
    </lineage>
</organism>
<evidence type="ECO:0000313" key="2">
    <source>
        <dbReference type="EMBL" id="MCW3473261.1"/>
    </source>
</evidence>
<reference evidence="2" key="2">
    <citation type="submission" date="2022-10" db="EMBL/GenBank/DDBJ databases">
        <authorList>
            <person name="Trinh H.N."/>
        </authorList>
    </citation>
    <scope>NUCLEOTIDE SEQUENCE</scope>
    <source>
        <strain evidence="2">RN2-1</strain>
    </source>
</reference>
<sequence>MKPLPTMLMVATCALGMTMVALGAPPVRDPDWPCEQIKVSELSLGAVWAGPPVEPYADAWAQDKQVADLMGRLAQRRMPVEQAQAEITAFAQQAGEGRQAKLLALFAGLYATLDRERGSVMAGLDRIGRAQKDLAQSIRADMERLRTLQSAGESDEKQAGELAGRLGWETRIFEDRRQSLITACAVPSIIEQRLFALGRTVQRALE</sequence>
<comment type="caution">
    <text evidence="2">The sequence shown here is derived from an EMBL/GenBank/DDBJ whole genome shotgun (WGS) entry which is preliminary data.</text>
</comment>
<accession>A0AA41YJ97</accession>
<dbReference type="EMBL" id="JAPDNT010000001">
    <property type="protein sequence ID" value="MCW3473261.1"/>
    <property type="molecule type" value="Genomic_DNA"/>
</dbReference>
<gene>
    <name evidence="2" type="ORF">OL599_01590</name>
</gene>